<comment type="caution">
    <text evidence="8">Lacks conserved residue(s) required for the propagation of feature annotation.</text>
</comment>
<evidence type="ECO:0000256" key="4">
    <source>
        <dbReference type="ARBA" id="ARBA00022694"/>
    </source>
</evidence>
<evidence type="ECO:0000256" key="5">
    <source>
        <dbReference type="ARBA" id="ARBA00022741"/>
    </source>
</evidence>
<dbReference type="Pfam" id="PF11734">
    <property type="entry name" value="TilS_C"/>
    <property type="match status" value="1"/>
</dbReference>
<dbReference type="InterPro" id="IPR012796">
    <property type="entry name" value="Lysidine-tRNA-synth_C"/>
</dbReference>
<name>A0A4Z1BQU6_9STAP</name>
<dbReference type="InterPro" id="IPR011063">
    <property type="entry name" value="TilS/TtcA_N"/>
</dbReference>
<dbReference type="SUPFAM" id="SSF56037">
    <property type="entry name" value="PheT/TilS domain"/>
    <property type="match status" value="1"/>
</dbReference>
<dbReference type="GO" id="GO:0005524">
    <property type="term" value="F:ATP binding"/>
    <property type="evidence" value="ECO:0007669"/>
    <property type="project" value="UniProtKB-KW"/>
</dbReference>
<keyword evidence="11" id="KW-1185">Reference proteome</keyword>
<evidence type="ECO:0000313" key="11">
    <source>
        <dbReference type="Proteomes" id="UP000297459"/>
    </source>
</evidence>
<dbReference type="Pfam" id="PF01171">
    <property type="entry name" value="ATP_bind_3"/>
    <property type="match status" value="1"/>
</dbReference>
<dbReference type="InterPro" id="IPR012795">
    <property type="entry name" value="tRNA_Ile_lys_synt_N"/>
</dbReference>
<evidence type="ECO:0000259" key="9">
    <source>
        <dbReference type="SMART" id="SM00977"/>
    </source>
</evidence>
<keyword evidence="5" id="KW-0547">Nucleotide-binding</keyword>
<dbReference type="HAMAP" id="MF_01161">
    <property type="entry name" value="tRNA_Ile_lys_synt"/>
    <property type="match status" value="1"/>
</dbReference>
<comment type="similarity">
    <text evidence="8">Belongs to the tRNA(Ile)-lysidine synthase family.</text>
</comment>
<evidence type="ECO:0000256" key="6">
    <source>
        <dbReference type="ARBA" id="ARBA00022840"/>
    </source>
</evidence>
<keyword evidence="3 8" id="KW-0436">Ligase</keyword>
<dbReference type="EC" id="6.3.4.19" evidence="8"/>
<evidence type="ECO:0000256" key="1">
    <source>
        <dbReference type="ARBA" id="ARBA00004496"/>
    </source>
</evidence>
<evidence type="ECO:0000256" key="8">
    <source>
        <dbReference type="HAMAP-Rule" id="MF_01161"/>
    </source>
</evidence>
<comment type="function">
    <text evidence="8">Ligates lysine onto the cytidine present at position 34 of the AUA codon-specific tRNA(Ile) that contains the anticodon CAU, in an ATP-dependent manner. Cytidine is converted to lysidine, thus changing the amino acid specificity of the tRNA from methionine to isoleucine.</text>
</comment>
<comment type="catalytic activity">
    <reaction evidence="7 8">
        <text>cytidine(34) in tRNA(Ile2) + L-lysine + ATP = lysidine(34) in tRNA(Ile2) + AMP + diphosphate + H(+)</text>
        <dbReference type="Rhea" id="RHEA:43744"/>
        <dbReference type="Rhea" id="RHEA-COMP:10625"/>
        <dbReference type="Rhea" id="RHEA-COMP:10670"/>
        <dbReference type="ChEBI" id="CHEBI:15378"/>
        <dbReference type="ChEBI" id="CHEBI:30616"/>
        <dbReference type="ChEBI" id="CHEBI:32551"/>
        <dbReference type="ChEBI" id="CHEBI:33019"/>
        <dbReference type="ChEBI" id="CHEBI:82748"/>
        <dbReference type="ChEBI" id="CHEBI:83665"/>
        <dbReference type="ChEBI" id="CHEBI:456215"/>
        <dbReference type="EC" id="6.3.4.19"/>
    </reaction>
</comment>
<sequence length="432" mass="50987">MEVNTSLWDKKDHIVIAVSTGIDSMCLLHSLIYDLSHTYARISCLHINHGLREASQQEEEFIRHFCAQHEVPCYVKHLDLSELVQQGRSIQADARQQRYTWFDKMMQQLEADVLLTAHHLNDQLETIFYRIFTGRSTRSSLGMDDMSWRGHYKLCRPLLNTYKSYIHSYQQLHQVPYYEDASNSDNKYARNDIRNRLLPSIDDNVDLDTAQLLKLKAWHDIQLQHTRQRVNEFTQHEVAINTARTRIQFSRNAFNQLDNITKMVLLDQLFESIHLRVSLSEKNYEEWFEQINSRVAQIEITLSETWIIQIAYDKFIIMAKKETPALKAQVVTQPGTYYFGKYVITIHAQNACWEWPLTIRTRRNGDKIKMNGREGHKKVSRLFIDNKVSNDERENMPLIEDQQHTIIAVGHLYIKTNYKNNIDIKKLEMNDK</sequence>
<keyword evidence="6" id="KW-0067">ATP-binding</keyword>
<dbReference type="RefSeq" id="WP_126566299.1">
    <property type="nucleotide sequence ID" value="NZ_BMCY01000010.1"/>
</dbReference>
<dbReference type="AlphaFoldDB" id="A0A4Z1BQU6"/>
<dbReference type="GO" id="GO:0006400">
    <property type="term" value="P:tRNA modification"/>
    <property type="evidence" value="ECO:0007669"/>
    <property type="project" value="UniProtKB-UniRule"/>
</dbReference>
<reference evidence="10 11" key="1">
    <citation type="submission" date="2019-04" db="EMBL/GenBank/DDBJ databases">
        <title>Genomic characterization of Staphylococcus petrasii strains.</title>
        <authorList>
            <person name="Vrbovska V."/>
            <person name="Kovarovic V."/>
            <person name="Maslanova I."/>
            <person name="Indrakova A."/>
            <person name="Petras P."/>
            <person name="Sedo O."/>
            <person name="Svec P."/>
            <person name="Fisarova L."/>
            <person name="Sedlacek I."/>
            <person name="Doskar J."/>
            <person name="Pantucek R."/>
        </authorList>
    </citation>
    <scope>NUCLEOTIDE SEQUENCE [LARGE SCALE GENOMIC DNA]</scope>
    <source>
        <strain evidence="10 11">CCM 8529</strain>
    </source>
</reference>
<dbReference type="SUPFAM" id="SSF52402">
    <property type="entry name" value="Adenine nucleotide alpha hydrolases-like"/>
    <property type="match status" value="1"/>
</dbReference>
<comment type="subcellular location">
    <subcellularLocation>
        <location evidence="1 8">Cytoplasm</location>
    </subcellularLocation>
</comment>
<dbReference type="NCBIfam" id="TIGR02432">
    <property type="entry name" value="lysidine_TilS_N"/>
    <property type="match status" value="1"/>
</dbReference>
<dbReference type="Proteomes" id="UP000297459">
    <property type="component" value="Unassembled WGS sequence"/>
</dbReference>
<dbReference type="CDD" id="cd01992">
    <property type="entry name" value="TilS_N"/>
    <property type="match status" value="1"/>
</dbReference>
<feature type="domain" description="Lysidine-tRNA(Ile) synthetase C-terminal" evidence="9">
    <location>
        <begin position="357"/>
        <end position="424"/>
    </location>
</feature>
<keyword evidence="2 8" id="KW-0963">Cytoplasm</keyword>
<gene>
    <name evidence="8 10" type="primary">tilS</name>
    <name evidence="10" type="ORF">E2558_11485</name>
</gene>
<dbReference type="PANTHER" id="PTHR43033">
    <property type="entry name" value="TRNA(ILE)-LYSIDINE SYNTHASE-RELATED"/>
    <property type="match status" value="1"/>
</dbReference>
<dbReference type="InterPro" id="IPR012094">
    <property type="entry name" value="tRNA_Ile_lys_synt"/>
</dbReference>
<protein>
    <recommendedName>
        <fullName evidence="8">tRNA(Ile)-lysidine synthase</fullName>
        <ecNumber evidence="8">6.3.4.19</ecNumber>
    </recommendedName>
    <alternativeName>
        <fullName evidence="8">tRNA(Ile)-2-lysyl-cytidine synthase</fullName>
    </alternativeName>
    <alternativeName>
        <fullName evidence="8">tRNA(Ile)-lysidine synthetase</fullName>
    </alternativeName>
</protein>
<dbReference type="InterPro" id="IPR014729">
    <property type="entry name" value="Rossmann-like_a/b/a_fold"/>
</dbReference>
<proteinExistence type="inferred from homology"/>
<dbReference type="Gene3D" id="3.40.50.620">
    <property type="entry name" value="HUPs"/>
    <property type="match status" value="1"/>
</dbReference>
<dbReference type="EMBL" id="SRPJ01000010">
    <property type="protein sequence ID" value="TGN23011.1"/>
    <property type="molecule type" value="Genomic_DNA"/>
</dbReference>
<evidence type="ECO:0000256" key="3">
    <source>
        <dbReference type="ARBA" id="ARBA00022598"/>
    </source>
</evidence>
<comment type="caution">
    <text evidence="10">The sequence shown here is derived from an EMBL/GenBank/DDBJ whole genome shotgun (WGS) entry which is preliminary data.</text>
</comment>
<evidence type="ECO:0000313" key="10">
    <source>
        <dbReference type="EMBL" id="TGN23011.1"/>
    </source>
</evidence>
<dbReference type="NCBIfam" id="TIGR02433">
    <property type="entry name" value="lysidine_TilS_C"/>
    <property type="match status" value="1"/>
</dbReference>
<dbReference type="GO" id="GO:0005737">
    <property type="term" value="C:cytoplasm"/>
    <property type="evidence" value="ECO:0007669"/>
    <property type="project" value="UniProtKB-SubCell"/>
</dbReference>
<dbReference type="SMART" id="SM00977">
    <property type="entry name" value="TilS_C"/>
    <property type="match status" value="1"/>
</dbReference>
<evidence type="ECO:0000256" key="2">
    <source>
        <dbReference type="ARBA" id="ARBA00022490"/>
    </source>
</evidence>
<dbReference type="PANTHER" id="PTHR43033:SF1">
    <property type="entry name" value="TRNA(ILE)-LYSIDINE SYNTHASE-RELATED"/>
    <property type="match status" value="1"/>
</dbReference>
<evidence type="ECO:0000256" key="7">
    <source>
        <dbReference type="ARBA" id="ARBA00048539"/>
    </source>
</evidence>
<organism evidence="10 11">
    <name type="scientific">Staphylococcus pragensis</name>
    <dbReference type="NCBI Taxonomy" id="1611836"/>
    <lineage>
        <taxon>Bacteria</taxon>
        <taxon>Bacillati</taxon>
        <taxon>Bacillota</taxon>
        <taxon>Bacilli</taxon>
        <taxon>Bacillales</taxon>
        <taxon>Staphylococcaceae</taxon>
        <taxon>Staphylococcus</taxon>
    </lineage>
</organism>
<keyword evidence="4 8" id="KW-0819">tRNA processing</keyword>
<accession>A0A4Z1BQU6</accession>
<dbReference type="GO" id="GO:0032267">
    <property type="term" value="F:tRNA(Ile)-lysidine synthase activity"/>
    <property type="evidence" value="ECO:0007669"/>
    <property type="project" value="UniProtKB-EC"/>
</dbReference>